<accession>A0A8R1Y6D4</accession>
<keyword evidence="2" id="KW-1185">Reference proteome</keyword>
<dbReference type="PANTHER" id="PTHR47510">
    <property type="entry name" value="REVERSE TRANSCRIPTASE DOMAIN-CONTAINING PROTEIN"/>
    <property type="match status" value="1"/>
</dbReference>
<reference evidence="2" key="1">
    <citation type="journal article" date="2008" name="Nat. Genet.">
        <title>The Pristionchus pacificus genome provides a unique perspective on nematode lifestyle and parasitism.</title>
        <authorList>
            <person name="Dieterich C."/>
            <person name="Clifton S.W."/>
            <person name="Schuster L.N."/>
            <person name="Chinwalla A."/>
            <person name="Delehaunty K."/>
            <person name="Dinkelacker I."/>
            <person name="Fulton L."/>
            <person name="Fulton R."/>
            <person name="Godfrey J."/>
            <person name="Minx P."/>
            <person name="Mitreva M."/>
            <person name="Roeseler W."/>
            <person name="Tian H."/>
            <person name="Witte H."/>
            <person name="Yang S.P."/>
            <person name="Wilson R.K."/>
            <person name="Sommer R.J."/>
        </authorList>
    </citation>
    <scope>NUCLEOTIDE SEQUENCE [LARGE SCALE GENOMIC DNA]</scope>
    <source>
        <strain evidence="2">PS312</strain>
    </source>
</reference>
<organism evidence="1 2">
    <name type="scientific">Pristionchus pacificus</name>
    <name type="common">Parasitic nematode worm</name>
    <dbReference type="NCBI Taxonomy" id="54126"/>
    <lineage>
        <taxon>Eukaryota</taxon>
        <taxon>Metazoa</taxon>
        <taxon>Ecdysozoa</taxon>
        <taxon>Nematoda</taxon>
        <taxon>Chromadorea</taxon>
        <taxon>Rhabditida</taxon>
        <taxon>Rhabditina</taxon>
        <taxon>Diplogasteromorpha</taxon>
        <taxon>Diplogasteroidea</taxon>
        <taxon>Neodiplogasteridae</taxon>
        <taxon>Pristionchus</taxon>
    </lineage>
</organism>
<dbReference type="Proteomes" id="UP000005239">
    <property type="component" value="Unassembled WGS sequence"/>
</dbReference>
<proteinExistence type="predicted"/>
<name>A0A8R1Y6D4_PRIPA</name>
<dbReference type="PANTHER" id="PTHR47510:SF3">
    <property type="entry name" value="ENDO_EXONUCLEASE_PHOSPHATASE DOMAIN-CONTAINING PROTEIN"/>
    <property type="match status" value="1"/>
</dbReference>
<gene>
    <name evidence="1" type="primary">WBGene00090168</name>
</gene>
<evidence type="ECO:0000313" key="1">
    <source>
        <dbReference type="EnsemblMetazoa" id="PPA00614.1"/>
    </source>
</evidence>
<protein>
    <submittedName>
        <fullName evidence="1">Uncharacterized protein</fullName>
    </submittedName>
</protein>
<reference evidence="1" key="2">
    <citation type="submission" date="2022-06" db="UniProtKB">
        <authorList>
            <consortium name="EnsemblMetazoa"/>
        </authorList>
    </citation>
    <scope>IDENTIFICATION</scope>
    <source>
        <strain evidence="1">PS312</strain>
    </source>
</reference>
<dbReference type="EnsemblMetazoa" id="PPA00614.1">
    <property type="protein sequence ID" value="PPA00614.1"/>
    <property type="gene ID" value="WBGene00090168"/>
</dbReference>
<sequence length="375" mass="43512">MLTGAQVRSDLKNSSSIKMRAQKATSKMFLLLKALPFNCPSILISSYKAYVLPLLDFASPFWNPHYSSDIATLEKVQHTFTRQLFYRCFPSPDYPLSLPSYSDRIKTLGLRALTERRVIGGLCMTHMIMNGFTIIPRSLFYVYKPLRDRTSSFGINIELTTSTPRYHSFPVRTSRWYSQLPDSIRTASNIRMFKLTQKAATRANIIFRGLTTNNVKVMVNAYTTYVRPMVEFCPSVAFPVHKKEAGKLEKLQNKVTRLISYKCFGYNFENRPRPEERNEMLNLKSLTYRRKINDFKHAYELLFGNSRLSRNQAHFLTLSKSNLRGAGYKVCKDPFKTKMREKSFANRISNVLYDVLRKGKIPTKYSEFMNVMSKE</sequence>
<evidence type="ECO:0000313" key="2">
    <source>
        <dbReference type="Proteomes" id="UP000005239"/>
    </source>
</evidence>
<dbReference type="AlphaFoldDB" id="A0A8R1Y6D4"/>